<keyword evidence="2" id="KW-1185">Reference proteome</keyword>
<accession>A0AAE0TWM4</accession>
<organism evidence="1 2">
    <name type="scientific">Lasiosphaeria ovina</name>
    <dbReference type="NCBI Taxonomy" id="92902"/>
    <lineage>
        <taxon>Eukaryota</taxon>
        <taxon>Fungi</taxon>
        <taxon>Dikarya</taxon>
        <taxon>Ascomycota</taxon>
        <taxon>Pezizomycotina</taxon>
        <taxon>Sordariomycetes</taxon>
        <taxon>Sordariomycetidae</taxon>
        <taxon>Sordariales</taxon>
        <taxon>Lasiosphaeriaceae</taxon>
        <taxon>Lasiosphaeria</taxon>
    </lineage>
</organism>
<evidence type="ECO:0000313" key="2">
    <source>
        <dbReference type="Proteomes" id="UP001287356"/>
    </source>
</evidence>
<dbReference type="AlphaFoldDB" id="A0AAE0TWM4"/>
<proteinExistence type="predicted"/>
<comment type="caution">
    <text evidence="1">The sequence shown here is derived from an EMBL/GenBank/DDBJ whole genome shotgun (WGS) entry which is preliminary data.</text>
</comment>
<dbReference type="Proteomes" id="UP001287356">
    <property type="component" value="Unassembled WGS sequence"/>
</dbReference>
<reference evidence="1" key="1">
    <citation type="journal article" date="2023" name="Mol. Phylogenet. Evol.">
        <title>Genome-scale phylogeny and comparative genomics of the fungal order Sordariales.</title>
        <authorList>
            <person name="Hensen N."/>
            <person name="Bonometti L."/>
            <person name="Westerberg I."/>
            <person name="Brannstrom I.O."/>
            <person name="Guillou S."/>
            <person name="Cros-Aarteil S."/>
            <person name="Calhoun S."/>
            <person name="Haridas S."/>
            <person name="Kuo A."/>
            <person name="Mondo S."/>
            <person name="Pangilinan J."/>
            <person name="Riley R."/>
            <person name="LaButti K."/>
            <person name="Andreopoulos B."/>
            <person name="Lipzen A."/>
            <person name="Chen C."/>
            <person name="Yan M."/>
            <person name="Daum C."/>
            <person name="Ng V."/>
            <person name="Clum A."/>
            <person name="Steindorff A."/>
            <person name="Ohm R.A."/>
            <person name="Martin F."/>
            <person name="Silar P."/>
            <person name="Natvig D.O."/>
            <person name="Lalanne C."/>
            <person name="Gautier V."/>
            <person name="Ament-Velasquez S.L."/>
            <person name="Kruys A."/>
            <person name="Hutchinson M.I."/>
            <person name="Powell A.J."/>
            <person name="Barry K."/>
            <person name="Miller A.N."/>
            <person name="Grigoriev I.V."/>
            <person name="Debuchy R."/>
            <person name="Gladieux P."/>
            <person name="Hiltunen Thoren M."/>
            <person name="Johannesson H."/>
        </authorList>
    </citation>
    <scope>NUCLEOTIDE SEQUENCE</scope>
    <source>
        <strain evidence="1">CBS 958.72</strain>
    </source>
</reference>
<dbReference type="EMBL" id="JAULSN010000001">
    <property type="protein sequence ID" value="KAK3382178.1"/>
    <property type="molecule type" value="Genomic_DNA"/>
</dbReference>
<protein>
    <submittedName>
        <fullName evidence="1">Uncharacterized protein</fullName>
    </submittedName>
</protein>
<reference evidence="1" key="2">
    <citation type="submission" date="2023-06" db="EMBL/GenBank/DDBJ databases">
        <authorList>
            <consortium name="Lawrence Berkeley National Laboratory"/>
            <person name="Haridas S."/>
            <person name="Hensen N."/>
            <person name="Bonometti L."/>
            <person name="Westerberg I."/>
            <person name="Brannstrom I.O."/>
            <person name="Guillou S."/>
            <person name="Cros-Aarteil S."/>
            <person name="Calhoun S."/>
            <person name="Kuo A."/>
            <person name="Mondo S."/>
            <person name="Pangilinan J."/>
            <person name="Riley R."/>
            <person name="Labutti K."/>
            <person name="Andreopoulos B."/>
            <person name="Lipzen A."/>
            <person name="Chen C."/>
            <person name="Yanf M."/>
            <person name="Daum C."/>
            <person name="Ng V."/>
            <person name="Clum A."/>
            <person name="Steindorff A."/>
            <person name="Ohm R."/>
            <person name="Martin F."/>
            <person name="Silar P."/>
            <person name="Natvig D."/>
            <person name="Lalanne C."/>
            <person name="Gautier V."/>
            <person name="Ament-Velasquez S.L."/>
            <person name="Kruys A."/>
            <person name="Hutchinson M.I."/>
            <person name="Powell A.J."/>
            <person name="Barry K."/>
            <person name="Miller A.N."/>
            <person name="Grigoriev I.V."/>
            <person name="Debuchy R."/>
            <person name="Gladieux P."/>
            <person name="Thoren M.H."/>
            <person name="Johannesson H."/>
        </authorList>
    </citation>
    <scope>NUCLEOTIDE SEQUENCE</scope>
    <source>
        <strain evidence="1">CBS 958.72</strain>
    </source>
</reference>
<gene>
    <name evidence="1" type="ORF">B0T24DRAFT_586967</name>
</gene>
<name>A0AAE0TWM4_9PEZI</name>
<sequence>MATNNPPVADKSASNPARVSNPVILVDGPKAGTFASVPRNRWDYKLTDQLLNTVLCFFESAVGRPILAGKGRKIAKDLNIPNSDSLAPHIVDQFLCHMRSNSSAFYLSNIIHSAIQRPWNGKLDDFDPKKAGVFVLDYILFEDPKRADGQPGHESLKFFIVRRIMMQVPNFLLYFIEGLRLSNSKKKDKSYQHAIETEIELDIWKHRLILGSWPIYPINRQRSPFNAIFA</sequence>
<evidence type="ECO:0000313" key="1">
    <source>
        <dbReference type="EMBL" id="KAK3382178.1"/>
    </source>
</evidence>